<dbReference type="GO" id="GO:0051536">
    <property type="term" value="F:iron-sulfur cluster binding"/>
    <property type="evidence" value="ECO:0007669"/>
    <property type="project" value="UniProtKB-KW"/>
</dbReference>
<dbReference type="Gene3D" id="3.40.30.10">
    <property type="entry name" value="Glutaredoxin"/>
    <property type="match status" value="2"/>
</dbReference>
<dbReference type="InterPro" id="IPR002109">
    <property type="entry name" value="Glutaredoxin"/>
</dbReference>
<dbReference type="Pfam" id="PF00085">
    <property type="entry name" value="Thioredoxin"/>
    <property type="match status" value="1"/>
</dbReference>
<evidence type="ECO:0000259" key="4">
    <source>
        <dbReference type="PROSITE" id="PS51352"/>
    </source>
</evidence>
<keyword evidence="1" id="KW-0479">Metal-binding</keyword>
<dbReference type="GO" id="GO:0005634">
    <property type="term" value="C:nucleus"/>
    <property type="evidence" value="ECO:0007669"/>
    <property type="project" value="TreeGrafter"/>
</dbReference>
<dbReference type="OrthoDB" id="415696at2759"/>
<name>A0A0D2UAZ0_CAPO3</name>
<dbReference type="InterPro" id="IPR033658">
    <property type="entry name" value="GRX_PICOT-like"/>
</dbReference>
<dbReference type="InterPro" id="IPR013766">
    <property type="entry name" value="Thioredoxin_domain"/>
</dbReference>
<gene>
    <name evidence="5" type="ORF">CAOG_003218</name>
</gene>
<dbReference type="AlphaFoldDB" id="A0A0D2UAZ0"/>
<accession>A0A0D2UAZ0</accession>
<dbReference type="EMBL" id="KE346363">
    <property type="protein sequence ID" value="KJE92206.1"/>
    <property type="molecule type" value="Genomic_DNA"/>
</dbReference>
<organism evidence="5 6">
    <name type="scientific">Capsaspora owczarzaki (strain ATCC 30864)</name>
    <dbReference type="NCBI Taxonomy" id="595528"/>
    <lineage>
        <taxon>Eukaryota</taxon>
        <taxon>Filasterea</taxon>
        <taxon>Capsaspora</taxon>
    </lineage>
</organism>
<protein>
    <submittedName>
        <fullName evidence="5">Glutaredoxin-3</fullName>
    </submittedName>
</protein>
<evidence type="ECO:0000313" key="6">
    <source>
        <dbReference type="Proteomes" id="UP000008743"/>
    </source>
</evidence>
<dbReference type="CDD" id="cd03028">
    <property type="entry name" value="GRX_PICOT_like"/>
    <property type="match status" value="1"/>
</dbReference>
<dbReference type="GO" id="GO:0006879">
    <property type="term" value="P:intracellular iron ion homeostasis"/>
    <property type="evidence" value="ECO:0007669"/>
    <property type="project" value="TreeGrafter"/>
</dbReference>
<dbReference type="InterPro" id="IPR036249">
    <property type="entry name" value="Thioredoxin-like_sf"/>
</dbReference>
<feature type="domain" description="Thioredoxin" evidence="4">
    <location>
        <begin position="1"/>
        <end position="109"/>
    </location>
</feature>
<evidence type="ECO:0000256" key="3">
    <source>
        <dbReference type="ARBA" id="ARBA00023014"/>
    </source>
</evidence>
<evidence type="ECO:0000313" key="5">
    <source>
        <dbReference type="EMBL" id="KJE92206.1"/>
    </source>
</evidence>
<dbReference type="InterPro" id="IPR004480">
    <property type="entry name" value="Monothiol_GRX-rel"/>
</dbReference>
<keyword evidence="2" id="KW-0408">Iron</keyword>
<dbReference type="GO" id="GO:0005829">
    <property type="term" value="C:cytosol"/>
    <property type="evidence" value="ECO:0007669"/>
    <property type="project" value="TreeGrafter"/>
</dbReference>
<evidence type="ECO:0000256" key="1">
    <source>
        <dbReference type="ARBA" id="ARBA00022723"/>
    </source>
</evidence>
<dbReference type="Proteomes" id="UP000008743">
    <property type="component" value="Unassembled WGS sequence"/>
</dbReference>
<dbReference type="PROSITE" id="PS51354">
    <property type="entry name" value="GLUTAREDOXIN_2"/>
    <property type="match status" value="1"/>
</dbReference>
<proteinExistence type="predicted"/>
<sequence length="231" mass="24741">MALVDITSHSQLTESLAAAASTGSLSVVHFWASWANACQQVNDALVDLAKLHPLVRFFKVEAENVPEAAEQYEIAAVPTLLLIQNSKVVDTINGANIPELSKKITAQSALAVPKSAAVVAPAQPATSGNLEARIDSLIKQSQMVIFIKGTPTEPRCGFSRQLLTLLDGVKADYSYFNILSDEDVRQGLKVKLDWPTFPMVIVDGELVGGLDIVKEMIASGELQGMIPVKSA</sequence>
<dbReference type="eggNOG" id="KOG0911">
    <property type="taxonomic scope" value="Eukaryota"/>
</dbReference>
<keyword evidence="6" id="KW-1185">Reference proteome</keyword>
<dbReference type="GO" id="GO:0046872">
    <property type="term" value="F:metal ion binding"/>
    <property type="evidence" value="ECO:0007669"/>
    <property type="project" value="UniProtKB-KW"/>
</dbReference>
<dbReference type="STRING" id="595528.A0A0D2UAZ0"/>
<dbReference type="FunCoup" id="A0A0D2UAZ0">
    <property type="interactions" value="371"/>
</dbReference>
<keyword evidence="3" id="KW-0411">Iron-sulfur</keyword>
<evidence type="ECO:0000256" key="2">
    <source>
        <dbReference type="ARBA" id="ARBA00023004"/>
    </source>
</evidence>
<dbReference type="Pfam" id="PF00462">
    <property type="entry name" value="Glutaredoxin"/>
    <property type="match status" value="1"/>
</dbReference>
<dbReference type="PROSITE" id="PS51352">
    <property type="entry name" value="THIOREDOXIN_2"/>
    <property type="match status" value="1"/>
</dbReference>
<dbReference type="PANTHER" id="PTHR10293:SF73">
    <property type="entry name" value="GLUTAREDOXIN-3"/>
    <property type="match status" value="1"/>
</dbReference>
<dbReference type="SUPFAM" id="SSF52833">
    <property type="entry name" value="Thioredoxin-like"/>
    <property type="match status" value="2"/>
</dbReference>
<dbReference type="CDD" id="cd02984">
    <property type="entry name" value="TRX_PICOT"/>
    <property type="match status" value="1"/>
</dbReference>
<dbReference type="InParanoid" id="A0A0D2UAZ0"/>
<dbReference type="PANTHER" id="PTHR10293">
    <property type="entry name" value="GLUTAREDOXIN FAMILY MEMBER"/>
    <property type="match status" value="1"/>
</dbReference>
<dbReference type="PhylomeDB" id="A0A0D2UAZ0"/>
<dbReference type="RefSeq" id="XP_004364057.2">
    <property type="nucleotide sequence ID" value="XM_004364000.2"/>
</dbReference>
<reference evidence="6" key="1">
    <citation type="submission" date="2011-02" db="EMBL/GenBank/DDBJ databases">
        <title>The Genome Sequence of Capsaspora owczarzaki ATCC 30864.</title>
        <authorList>
            <person name="Russ C."/>
            <person name="Cuomo C."/>
            <person name="Burger G."/>
            <person name="Gray M.W."/>
            <person name="Holland P.W.H."/>
            <person name="King N."/>
            <person name="Lang F.B.F."/>
            <person name="Roger A.J."/>
            <person name="Ruiz-Trillo I."/>
            <person name="Young S.K."/>
            <person name="Zeng Q."/>
            <person name="Gargeya S."/>
            <person name="Alvarado L."/>
            <person name="Berlin A."/>
            <person name="Chapman S.B."/>
            <person name="Chen Z."/>
            <person name="Freedman E."/>
            <person name="Gellesch M."/>
            <person name="Goldberg J."/>
            <person name="Griggs A."/>
            <person name="Gujja S."/>
            <person name="Heilman E."/>
            <person name="Heiman D."/>
            <person name="Howarth C."/>
            <person name="Mehta T."/>
            <person name="Neiman D."/>
            <person name="Pearson M."/>
            <person name="Roberts A."/>
            <person name="Saif S."/>
            <person name="Shea T."/>
            <person name="Shenoy N."/>
            <person name="Sisk P."/>
            <person name="Stolte C."/>
            <person name="Sykes S."/>
            <person name="White J."/>
            <person name="Yandava C."/>
            <person name="Haas B."/>
            <person name="Nusbaum C."/>
            <person name="Birren B."/>
        </authorList>
    </citation>
    <scope>NUCLEOTIDE SEQUENCE</scope>
    <source>
        <strain evidence="6">ATCC 30864</strain>
    </source>
</reference>